<keyword evidence="4 7" id="KW-0812">Transmembrane</keyword>
<organism evidence="8 9">
    <name type="scientific">Hoylesella timonensis S9-PR14</name>
    <dbReference type="NCBI Taxonomy" id="1401062"/>
    <lineage>
        <taxon>Bacteria</taxon>
        <taxon>Pseudomonadati</taxon>
        <taxon>Bacteroidota</taxon>
        <taxon>Bacteroidia</taxon>
        <taxon>Bacteroidales</taxon>
        <taxon>Prevotellaceae</taxon>
        <taxon>Hoylesella</taxon>
    </lineage>
</organism>
<evidence type="ECO:0000256" key="7">
    <source>
        <dbReference type="PROSITE-ProRule" id="PRU01360"/>
    </source>
</evidence>
<proteinExistence type="inferred from homology"/>
<accession>A0A098YP50</accession>
<dbReference type="EMBL" id="JRPQ01000212">
    <property type="protein sequence ID" value="KGI21047.1"/>
    <property type="molecule type" value="Genomic_DNA"/>
</dbReference>
<evidence type="ECO:0000313" key="8">
    <source>
        <dbReference type="EMBL" id="KGI21047.1"/>
    </source>
</evidence>
<dbReference type="GO" id="GO:0009279">
    <property type="term" value="C:cell outer membrane"/>
    <property type="evidence" value="ECO:0007669"/>
    <property type="project" value="UniProtKB-SubCell"/>
</dbReference>
<evidence type="ECO:0000313" key="9">
    <source>
        <dbReference type="Proteomes" id="UP000029723"/>
    </source>
</evidence>
<keyword evidence="2 7" id="KW-0813">Transport</keyword>
<reference evidence="8 9" key="1">
    <citation type="submission" date="2014-07" db="EMBL/GenBank/DDBJ databases">
        <authorList>
            <person name="McCorrison J."/>
            <person name="Sanka R."/>
            <person name="Torralba M."/>
            <person name="Gillis M."/>
            <person name="Haft D.H."/>
            <person name="Methe B."/>
            <person name="Sutton G."/>
            <person name="Nelson K.E."/>
        </authorList>
    </citation>
    <scope>NUCLEOTIDE SEQUENCE [LARGE SCALE GENOMIC DNA]</scope>
    <source>
        <strain evidence="8 9">S9-PR14</strain>
    </source>
</reference>
<sequence length="150" mass="16949">MELNADAQILNNLKAGANFTWFEGKLKSTSDKWDTYMSNISIPAAKFAMYIDYAPVKNMYMQLHYVHTGDRNRFDTTGKGTYNEGEGKVSSINLLNFSTGISLKDWELNLGISNLLNNTYYTPASMLMARDAEYAHADGRKITLTATFKY</sequence>
<dbReference type="PROSITE" id="PS52016">
    <property type="entry name" value="TONB_DEPENDENT_REC_3"/>
    <property type="match status" value="1"/>
</dbReference>
<evidence type="ECO:0000256" key="6">
    <source>
        <dbReference type="ARBA" id="ARBA00023237"/>
    </source>
</evidence>
<keyword evidence="3 7" id="KW-1134">Transmembrane beta strand</keyword>
<dbReference type="Gene3D" id="2.40.170.20">
    <property type="entry name" value="TonB-dependent receptor, beta-barrel domain"/>
    <property type="match status" value="1"/>
</dbReference>
<comment type="subcellular location">
    <subcellularLocation>
        <location evidence="1 7">Cell outer membrane</location>
        <topology evidence="1 7">Multi-pass membrane protein</topology>
    </subcellularLocation>
</comment>
<dbReference type="AlphaFoldDB" id="A0A098YP50"/>
<evidence type="ECO:0000256" key="2">
    <source>
        <dbReference type="ARBA" id="ARBA00022448"/>
    </source>
</evidence>
<evidence type="ECO:0000256" key="3">
    <source>
        <dbReference type="ARBA" id="ARBA00022452"/>
    </source>
</evidence>
<protein>
    <submittedName>
        <fullName evidence="8">Uncharacterized protein</fullName>
    </submittedName>
</protein>
<dbReference type="PANTHER" id="PTHR30069">
    <property type="entry name" value="TONB-DEPENDENT OUTER MEMBRANE RECEPTOR"/>
    <property type="match status" value="1"/>
</dbReference>
<dbReference type="InterPro" id="IPR036942">
    <property type="entry name" value="Beta-barrel_TonB_sf"/>
</dbReference>
<dbReference type="SUPFAM" id="SSF56935">
    <property type="entry name" value="Porins"/>
    <property type="match status" value="1"/>
</dbReference>
<keyword evidence="6 7" id="KW-0998">Cell outer membrane</keyword>
<comment type="caution">
    <text evidence="8">The sequence shown here is derived from an EMBL/GenBank/DDBJ whole genome shotgun (WGS) entry which is preliminary data.</text>
</comment>
<evidence type="ECO:0000256" key="5">
    <source>
        <dbReference type="ARBA" id="ARBA00023136"/>
    </source>
</evidence>
<dbReference type="GO" id="GO:0015344">
    <property type="term" value="F:siderophore uptake transmembrane transporter activity"/>
    <property type="evidence" value="ECO:0007669"/>
    <property type="project" value="TreeGrafter"/>
</dbReference>
<evidence type="ECO:0000256" key="4">
    <source>
        <dbReference type="ARBA" id="ARBA00022692"/>
    </source>
</evidence>
<dbReference type="Proteomes" id="UP000029723">
    <property type="component" value="Unassembled WGS sequence"/>
</dbReference>
<dbReference type="PANTHER" id="PTHR30069:SF42">
    <property type="entry name" value="FERRIC AEROBACTIN RECEPTOR"/>
    <property type="match status" value="1"/>
</dbReference>
<comment type="similarity">
    <text evidence="7">Belongs to the TonB-dependent receptor family.</text>
</comment>
<keyword evidence="5 7" id="KW-0472">Membrane</keyword>
<evidence type="ECO:0000256" key="1">
    <source>
        <dbReference type="ARBA" id="ARBA00004571"/>
    </source>
</evidence>
<dbReference type="InterPro" id="IPR039426">
    <property type="entry name" value="TonB-dep_rcpt-like"/>
</dbReference>
<dbReference type="GO" id="GO:0044718">
    <property type="term" value="P:siderophore transmembrane transport"/>
    <property type="evidence" value="ECO:0007669"/>
    <property type="project" value="TreeGrafter"/>
</dbReference>
<gene>
    <name evidence="8" type="ORF">HMPREF9304_12550</name>
</gene>
<name>A0A098YP50_9BACT</name>